<name>A0A6V7XU86_MELEN</name>
<reference evidence="2 3" key="1">
    <citation type="submission" date="2020-08" db="EMBL/GenBank/DDBJ databases">
        <authorList>
            <person name="Koutsovoulos G."/>
            <person name="Danchin GJ E."/>
        </authorList>
    </citation>
    <scope>NUCLEOTIDE SEQUENCE [LARGE SCALE GENOMIC DNA]</scope>
</reference>
<proteinExistence type="predicted"/>
<organism evidence="2 3">
    <name type="scientific">Meloidogyne enterolobii</name>
    <name type="common">Root-knot nematode worm</name>
    <name type="synonym">Meloidogyne mayaguensis</name>
    <dbReference type="NCBI Taxonomy" id="390850"/>
    <lineage>
        <taxon>Eukaryota</taxon>
        <taxon>Metazoa</taxon>
        <taxon>Ecdysozoa</taxon>
        <taxon>Nematoda</taxon>
        <taxon>Chromadorea</taxon>
        <taxon>Rhabditida</taxon>
        <taxon>Tylenchina</taxon>
        <taxon>Tylenchomorpha</taxon>
        <taxon>Tylenchoidea</taxon>
        <taxon>Meloidogynidae</taxon>
        <taxon>Meloidogyninae</taxon>
        <taxon>Meloidogyne</taxon>
    </lineage>
</organism>
<evidence type="ECO:0000313" key="3">
    <source>
        <dbReference type="Proteomes" id="UP000580250"/>
    </source>
</evidence>
<keyword evidence="1" id="KW-0472">Membrane</keyword>
<evidence type="ECO:0000313" key="2">
    <source>
        <dbReference type="EMBL" id="CAD2202872.1"/>
    </source>
</evidence>
<comment type="caution">
    <text evidence="2">The sequence shown here is derived from an EMBL/GenBank/DDBJ whole genome shotgun (WGS) entry which is preliminary data.</text>
</comment>
<keyword evidence="1" id="KW-1133">Transmembrane helix</keyword>
<gene>
    <name evidence="2" type="ORF">MENT_LOCUS56526</name>
</gene>
<feature type="transmembrane region" description="Helical" evidence="1">
    <location>
        <begin position="21"/>
        <end position="44"/>
    </location>
</feature>
<sequence length="70" mass="8046">MSLYFTISFSLAIAAALPYRLFLFIISNMLILTLFVVSPISVFFIARLGLLYDLIYYLLLKNICLLAYLN</sequence>
<keyword evidence="1" id="KW-0812">Transmembrane</keyword>
<dbReference type="Proteomes" id="UP000580250">
    <property type="component" value="Unassembled WGS sequence"/>
</dbReference>
<dbReference type="AlphaFoldDB" id="A0A6V7XU86"/>
<dbReference type="EMBL" id="CAJEWN010002272">
    <property type="protein sequence ID" value="CAD2202872.1"/>
    <property type="molecule type" value="Genomic_DNA"/>
</dbReference>
<protein>
    <submittedName>
        <fullName evidence="2">Uncharacterized protein</fullName>
    </submittedName>
</protein>
<evidence type="ECO:0000256" key="1">
    <source>
        <dbReference type="SAM" id="Phobius"/>
    </source>
</evidence>
<accession>A0A6V7XU86</accession>